<evidence type="ECO:0000313" key="9">
    <source>
        <dbReference type="EMBL" id="KKL95302.1"/>
    </source>
</evidence>
<accession>A0A0F9J869</accession>
<dbReference type="CDD" id="cd01651">
    <property type="entry name" value="RT_G2_intron"/>
    <property type="match status" value="1"/>
</dbReference>
<evidence type="ECO:0000256" key="7">
    <source>
        <dbReference type="ARBA" id="ARBA00048173"/>
    </source>
</evidence>
<comment type="catalytic activity">
    <reaction evidence="7">
        <text>DNA(n) + a 2'-deoxyribonucleoside 5'-triphosphate = DNA(n+1) + diphosphate</text>
        <dbReference type="Rhea" id="RHEA:22508"/>
        <dbReference type="Rhea" id="RHEA-COMP:17339"/>
        <dbReference type="Rhea" id="RHEA-COMP:17340"/>
        <dbReference type="ChEBI" id="CHEBI:33019"/>
        <dbReference type="ChEBI" id="CHEBI:61560"/>
        <dbReference type="ChEBI" id="CHEBI:173112"/>
        <dbReference type="EC" id="2.7.7.49"/>
    </reaction>
</comment>
<dbReference type="PRINTS" id="PR00866">
    <property type="entry name" value="RNADNAPOLMS"/>
</dbReference>
<sequence length="364" mass="43031">MSSGSYIPPPVKLVEISKKDGGKRPLGIPTVTDRIAQMVVKMTLEPELEPFFHSDSYGYRPGKSAIEAIGRARERCWRYDWVIDLDIKGFFDNLRHDLLLKALQKHTTNKWVLLYIGRWLIAPLQQKDGTLTSRDKGTPQGSVISPLLANLYLHYAMDEWLRRNYPKTPFERYADDSVVHCKTESEAKDVLISLKNRMAECGLELHPDKTKIVYCKDDDRRGDYPITKFDFLGYTFRRRRSKNRWGKYFVNFSPAVSDSAKKSMRQEMRRWKVHLRSDKSLEDISHMFNPVLRGWYNYYGKYYKSELNCVFRHFNRTLSRWAMRKYKRLRGHKRHAEYRIGKIAIEQPALFYHWRMGLKPSTGQ</sequence>
<keyword evidence="1" id="KW-0808">Transferase</keyword>
<evidence type="ECO:0000256" key="3">
    <source>
        <dbReference type="ARBA" id="ARBA00022723"/>
    </source>
</evidence>
<dbReference type="GO" id="GO:0003964">
    <property type="term" value="F:RNA-directed DNA polymerase activity"/>
    <property type="evidence" value="ECO:0007669"/>
    <property type="project" value="UniProtKB-EC"/>
</dbReference>
<dbReference type="GO" id="GO:0003723">
    <property type="term" value="F:RNA binding"/>
    <property type="evidence" value="ECO:0007669"/>
    <property type="project" value="InterPro"/>
</dbReference>
<evidence type="ECO:0000256" key="4">
    <source>
        <dbReference type="ARBA" id="ARBA00022842"/>
    </source>
</evidence>
<name>A0A0F9J869_9ZZZZ</name>
<dbReference type="InterPro" id="IPR051083">
    <property type="entry name" value="GrpII_Intron_Splice-Mob/Def"/>
</dbReference>
<dbReference type="Gene3D" id="3.30.70.270">
    <property type="match status" value="1"/>
</dbReference>
<keyword evidence="3" id="KW-0479">Metal-binding</keyword>
<dbReference type="AlphaFoldDB" id="A0A0F9J869"/>
<dbReference type="Pfam" id="PF00078">
    <property type="entry name" value="RVT_1"/>
    <property type="match status" value="1"/>
</dbReference>
<dbReference type="Pfam" id="PF08388">
    <property type="entry name" value="GIIM"/>
    <property type="match status" value="1"/>
</dbReference>
<keyword evidence="5" id="KW-0051">Antiviral defense</keyword>
<keyword evidence="2" id="KW-0548">Nucleotidyltransferase</keyword>
<dbReference type="NCBIfam" id="TIGR04416">
    <property type="entry name" value="group_II_RT_mat"/>
    <property type="match status" value="1"/>
</dbReference>
<comment type="caution">
    <text evidence="9">The sequence shown here is derived from an EMBL/GenBank/DDBJ whole genome shotgun (WGS) entry which is preliminary data.</text>
</comment>
<gene>
    <name evidence="9" type="ORF">LCGC14_1856000</name>
</gene>
<evidence type="ECO:0000256" key="1">
    <source>
        <dbReference type="ARBA" id="ARBA00022679"/>
    </source>
</evidence>
<dbReference type="PANTHER" id="PTHR34047:SF3">
    <property type="entry name" value="BLR2052 PROTEIN"/>
    <property type="match status" value="1"/>
</dbReference>
<evidence type="ECO:0000256" key="2">
    <source>
        <dbReference type="ARBA" id="ARBA00022695"/>
    </source>
</evidence>
<dbReference type="PANTHER" id="PTHR34047">
    <property type="entry name" value="NUCLEAR INTRON MATURASE 1, MITOCHONDRIAL-RELATED"/>
    <property type="match status" value="1"/>
</dbReference>
<evidence type="ECO:0000256" key="5">
    <source>
        <dbReference type="ARBA" id="ARBA00023118"/>
    </source>
</evidence>
<dbReference type="InterPro" id="IPR000123">
    <property type="entry name" value="Reverse_transcriptase_msDNA"/>
</dbReference>
<evidence type="ECO:0000256" key="6">
    <source>
        <dbReference type="ARBA" id="ARBA00034120"/>
    </source>
</evidence>
<evidence type="ECO:0000259" key="8">
    <source>
        <dbReference type="PROSITE" id="PS50878"/>
    </source>
</evidence>
<dbReference type="InterPro" id="IPR013597">
    <property type="entry name" value="Mat_intron_G2"/>
</dbReference>
<protein>
    <recommendedName>
        <fullName evidence="8">Reverse transcriptase domain-containing protein</fullName>
    </recommendedName>
</protein>
<dbReference type="PROSITE" id="PS50878">
    <property type="entry name" value="RT_POL"/>
    <property type="match status" value="1"/>
</dbReference>
<dbReference type="InterPro" id="IPR000477">
    <property type="entry name" value="RT_dom"/>
</dbReference>
<comment type="similarity">
    <text evidence="6">Belongs to the bacterial reverse transcriptase family.</text>
</comment>
<feature type="domain" description="Reverse transcriptase" evidence="8">
    <location>
        <begin position="1"/>
        <end position="236"/>
    </location>
</feature>
<organism evidence="9">
    <name type="scientific">marine sediment metagenome</name>
    <dbReference type="NCBI Taxonomy" id="412755"/>
    <lineage>
        <taxon>unclassified sequences</taxon>
        <taxon>metagenomes</taxon>
        <taxon>ecological metagenomes</taxon>
    </lineage>
</organism>
<dbReference type="InterPro" id="IPR043128">
    <property type="entry name" value="Rev_trsase/Diguanyl_cyclase"/>
</dbReference>
<keyword evidence="4" id="KW-0460">Magnesium</keyword>
<dbReference type="SUPFAM" id="SSF56672">
    <property type="entry name" value="DNA/RNA polymerases"/>
    <property type="match status" value="1"/>
</dbReference>
<dbReference type="GO" id="GO:0046872">
    <property type="term" value="F:metal ion binding"/>
    <property type="evidence" value="ECO:0007669"/>
    <property type="project" value="UniProtKB-KW"/>
</dbReference>
<dbReference type="GO" id="GO:0051607">
    <property type="term" value="P:defense response to virus"/>
    <property type="evidence" value="ECO:0007669"/>
    <property type="project" value="UniProtKB-KW"/>
</dbReference>
<dbReference type="EMBL" id="LAZR01018710">
    <property type="protein sequence ID" value="KKL95302.1"/>
    <property type="molecule type" value="Genomic_DNA"/>
</dbReference>
<dbReference type="InterPro" id="IPR030931">
    <property type="entry name" value="Group_II_RT_mat"/>
</dbReference>
<proteinExistence type="inferred from homology"/>
<dbReference type="InterPro" id="IPR043502">
    <property type="entry name" value="DNA/RNA_pol_sf"/>
</dbReference>
<reference evidence="9" key="1">
    <citation type="journal article" date="2015" name="Nature">
        <title>Complex archaea that bridge the gap between prokaryotes and eukaryotes.</title>
        <authorList>
            <person name="Spang A."/>
            <person name="Saw J.H."/>
            <person name="Jorgensen S.L."/>
            <person name="Zaremba-Niedzwiedzka K."/>
            <person name="Martijn J."/>
            <person name="Lind A.E."/>
            <person name="van Eijk R."/>
            <person name="Schleper C."/>
            <person name="Guy L."/>
            <person name="Ettema T.J."/>
        </authorList>
    </citation>
    <scope>NUCLEOTIDE SEQUENCE</scope>
</reference>